<keyword evidence="4" id="KW-1185">Reference proteome</keyword>
<keyword evidence="2" id="KW-0812">Transmembrane</keyword>
<keyword evidence="2" id="KW-1133">Transmembrane helix</keyword>
<accession>A0ABU0HS88</accession>
<feature type="region of interest" description="Disordered" evidence="1">
    <location>
        <begin position="17"/>
        <end position="38"/>
    </location>
</feature>
<protein>
    <submittedName>
        <fullName evidence="3">Uncharacterized protein</fullName>
    </submittedName>
</protein>
<dbReference type="Proteomes" id="UP001236369">
    <property type="component" value="Unassembled WGS sequence"/>
</dbReference>
<keyword evidence="2" id="KW-0472">Membrane</keyword>
<name>A0ABU0HS88_9HYPH</name>
<dbReference type="EMBL" id="JAUSVV010000022">
    <property type="protein sequence ID" value="MDQ0445185.1"/>
    <property type="molecule type" value="Genomic_DNA"/>
</dbReference>
<gene>
    <name evidence="3" type="ORF">QO016_004712</name>
</gene>
<evidence type="ECO:0000313" key="4">
    <source>
        <dbReference type="Proteomes" id="UP001236369"/>
    </source>
</evidence>
<evidence type="ECO:0000313" key="3">
    <source>
        <dbReference type="EMBL" id="MDQ0445185.1"/>
    </source>
</evidence>
<comment type="caution">
    <text evidence="3">The sequence shown here is derived from an EMBL/GenBank/DDBJ whole genome shotgun (WGS) entry which is preliminary data.</text>
</comment>
<organism evidence="3 4">
    <name type="scientific">Methylobacterium persicinum</name>
    <dbReference type="NCBI Taxonomy" id="374426"/>
    <lineage>
        <taxon>Bacteria</taxon>
        <taxon>Pseudomonadati</taxon>
        <taxon>Pseudomonadota</taxon>
        <taxon>Alphaproteobacteria</taxon>
        <taxon>Hyphomicrobiales</taxon>
        <taxon>Methylobacteriaceae</taxon>
        <taxon>Methylobacterium</taxon>
    </lineage>
</organism>
<proteinExistence type="predicted"/>
<evidence type="ECO:0000256" key="1">
    <source>
        <dbReference type="SAM" id="MobiDB-lite"/>
    </source>
</evidence>
<evidence type="ECO:0000256" key="2">
    <source>
        <dbReference type="SAM" id="Phobius"/>
    </source>
</evidence>
<dbReference type="RefSeq" id="WP_238249935.1">
    <property type="nucleotide sequence ID" value="NZ_BPQX01000035.1"/>
</dbReference>
<feature type="compositionally biased region" description="Basic and acidic residues" evidence="1">
    <location>
        <begin position="17"/>
        <end position="30"/>
    </location>
</feature>
<reference evidence="3 4" key="1">
    <citation type="submission" date="2023-07" db="EMBL/GenBank/DDBJ databases">
        <title>Genomic Encyclopedia of Type Strains, Phase IV (KMG-IV): sequencing the most valuable type-strain genomes for metagenomic binning, comparative biology and taxonomic classification.</title>
        <authorList>
            <person name="Goeker M."/>
        </authorList>
    </citation>
    <scope>NUCLEOTIDE SEQUENCE [LARGE SCALE GENOMIC DNA]</scope>
    <source>
        <strain evidence="3 4">DSM 19562</strain>
    </source>
</reference>
<sequence>MNAEDLLRSSVRFARERGSAANSKEGDVRKRQWGQGETNEHDACVVAHEGGDPGVTLAVMGAASVSGFVMGLFVRGEGLIGLAVTVFASALVWSGWWLRGVAHSANAPEKNG</sequence>
<feature type="transmembrane region" description="Helical" evidence="2">
    <location>
        <begin position="55"/>
        <end position="74"/>
    </location>
</feature>
<feature type="transmembrane region" description="Helical" evidence="2">
    <location>
        <begin position="79"/>
        <end position="98"/>
    </location>
</feature>